<sequence>MSNVTPLGDPARHFWMTRSVARAMGVSLSEAMAEDRLSHRNYADLVTRCRQCHFVQECENWLSRQVDRADCAPGCCQHAALFDSLKDVARKA</sequence>
<dbReference type="RefSeq" id="WP_073255128.1">
    <property type="nucleotide sequence ID" value="NZ_FQZQ01000020.1"/>
</dbReference>
<dbReference type="OrthoDB" id="7859249at2"/>
<protein>
    <recommendedName>
        <fullName evidence="1">DUF6455 domain-containing protein</fullName>
    </recommendedName>
</protein>
<dbReference type="STRING" id="1470563.SAMN05444000_12075"/>
<dbReference type="AlphaFoldDB" id="A0A1M6Q8P4"/>
<organism evidence="2 3">
    <name type="scientific">Shimia gijangensis</name>
    <dbReference type="NCBI Taxonomy" id="1470563"/>
    <lineage>
        <taxon>Bacteria</taxon>
        <taxon>Pseudomonadati</taxon>
        <taxon>Pseudomonadota</taxon>
        <taxon>Alphaproteobacteria</taxon>
        <taxon>Rhodobacterales</taxon>
        <taxon>Roseobacteraceae</taxon>
    </lineage>
</organism>
<evidence type="ECO:0000313" key="3">
    <source>
        <dbReference type="Proteomes" id="UP000183982"/>
    </source>
</evidence>
<evidence type="ECO:0000313" key="2">
    <source>
        <dbReference type="EMBL" id="SHK16654.1"/>
    </source>
</evidence>
<dbReference type="Proteomes" id="UP000183982">
    <property type="component" value="Unassembled WGS sequence"/>
</dbReference>
<proteinExistence type="predicted"/>
<dbReference type="Pfam" id="PF20056">
    <property type="entry name" value="DUF6455"/>
    <property type="match status" value="1"/>
</dbReference>
<accession>A0A1M6Q8P4</accession>
<dbReference type="InterPro" id="IPR045601">
    <property type="entry name" value="DUF6455"/>
</dbReference>
<dbReference type="EMBL" id="FQZQ01000020">
    <property type="protein sequence ID" value="SHK16654.1"/>
    <property type="molecule type" value="Genomic_DNA"/>
</dbReference>
<feature type="domain" description="DUF6455" evidence="1">
    <location>
        <begin position="6"/>
        <end position="87"/>
    </location>
</feature>
<name>A0A1M6Q8P4_9RHOB</name>
<keyword evidence="3" id="KW-1185">Reference proteome</keyword>
<gene>
    <name evidence="2" type="ORF">SAMN05444000_12075</name>
</gene>
<reference evidence="3" key="1">
    <citation type="submission" date="2016-11" db="EMBL/GenBank/DDBJ databases">
        <authorList>
            <person name="Varghese N."/>
            <person name="Submissions S."/>
        </authorList>
    </citation>
    <scope>NUCLEOTIDE SEQUENCE [LARGE SCALE GENOMIC DNA]</scope>
    <source>
        <strain evidence="3">DSM 100564</strain>
    </source>
</reference>
<evidence type="ECO:0000259" key="1">
    <source>
        <dbReference type="Pfam" id="PF20056"/>
    </source>
</evidence>